<evidence type="ECO:0000259" key="1">
    <source>
        <dbReference type="Pfam" id="PF12728"/>
    </source>
</evidence>
<sequence length="60" mass="6929">MTEQLHSMKSVANRISLSVREVYRLIAKGELPKPVKVGRASRLFESDIQTYLERLKANRN</sequence>
<dbReference type="Proteomes" id="UP001243717">
    <property type="component" value="Unassembled WGS sequence"/>
</dbReference>
<evidence type="ECO:0000313" key="3">
    <source>
        <dbReference type="Proteomes" id="UP001243717"/>
    </source>
</evidence>
<gene>
    <name evidence="2" type="ORF">QEH59_11360</name>
</gene>
<keyword evidence="3" id="KW-1185">Reference proteome</keyword>
<dbReference type="Gene3D" id="1.10.238.160">
    <property type="match status" value="1"/>
</dbReference>
<reference evidence="2 3" key="1">
    <citation type="submission" date="2023-04" db="EMBL/GenBank/DDBJ databases">
        <title>A novel bacteria isolated from coastal sediment.</title>
        <authorList>
            <person name="Liu X.-J."/>
            <person name="Du Z.-J."/>
        </authorList>
    </citation>
    <scope>NUCLEOTIDE SEQUENCE [LARGE SCALE GENOMIC DNA]</scope>
    <source>
        <strain evidence="2 3">SDUM461004</strain>
    </source>
</reference>
<comment type="caution">
    <text evidence="2">The sequence shown here is derived from an EMBL/GenBank/DDBJ whole genome shotgun (WGS) entry which is preliminary data.</text>
</comment>
<proteinExistence type="predicted"/>
<dbReference type="Pfam" id="PF12728">
    <property type="entry name" value="HTH_17"/>
    <property type="match status" value="1"/>
</dbReference>
<evidence type="ECO:0000313" key="2">
    <source>
        <dbReference type="EMBL" id="MDQ8195027.1"/>
    </source>
</evidence>
<feature type="domain" description="Helix-turn-helix" evidence="1">
    <location>
        <begin position="11"/>
        <end position="54"/>
    </location>
</feature>
<dbReference type="NCBIfam" id="TIGR01764">
    <property type="entry name" value="excise"/>
    <property type="match status" value="1"/>
</dbReference>
<dbReference type="InterPro" id="IPR041657">
    <property type="entry name" value="HTH_17"/>
</dbReference>
<protein>
    <submittedName>
        <fullName evidence="2">Helix-turn-helix domain-containing protein</fullName>
    </submittedName>
</protein>
<dbReference type="InterPro" id="IPR010093">
    <property type="entry name" value="SinI_DNA-bd"/>
</dbReference>
<name>A0ABU1AJN6_9BACT</name>
<dbReference type="EMBL" id="JARXIC010000017">
    <property type="protein sequence ID" value="MDQ8195027.1"/>
    <property type="molecule type" value="Genomic_DNA"/>
</dbReference>
<accession>A0ABU1AJN6</accession>
<organism evidence="2 3">
    <name type="scientific">Thalassobacterium sedimentorum</name>
    <dbReference type="NCBI Taxonomy" id="3041258"/>
    <lineage>
        <taxon>Bacteria</taxon>
        <taxon>Pseudomonadati</taxon>
        <taxon>Verrucomicrobiota</taxon>
        <taxon>Opitutia</taxon>
        <taxon>Puniceicoccales</taxon>
        <taxon>Coraliomargaritaceae</taxon>
        <taxon>Thalassobacterium</taxon>
    </lineage>
</organism>